<dbReference type="RefSeq" id="WP_062122616.1">
    <property type="nucleotide sequence ID" value="NZ_BAZW01000005.1"/>
</dbReference>
<dbReference type="PRINTS" id="PR01021">
    <property type="entry name" value="OMPADOMAIN"/>
</dbReference>
<name>A0A0E9LUE8_9BACT</name>
<accession>A0A0E9LUE8</accession>
<dbReference type="Gene3D" id="3.30.1330.60">
    <property type="entry name" value="OmpA-like domain"/>
    <property type="match status" value="1"/>
</dbReference>
<dbReference type="InterPro" id="IPR050330">
    <property type="entry name" value="Bact_OuterMem_StrucFunc"/>
</dbReference>
<keyword evidence="2 4" id="KW-0472">Membrane</keyword>
<keyword evidence="3" id="KW-0998">Cell outer membrane</keyword>
<dbReference type="Proteomes" id="UP000032900">
    <property type="component" value="Unassembled WGS sequence"/>
</dbReference>
<dbReference type="InterPro" id="IPR006665">
    <property type="entry name" value="OmpA-like"/>
</dbReference>
<evidence type="ECO:0000259" key="5">
    <source>
        <dbReference type="PROSITE" id="PS51123"/>
    </source>
</evidence>
<dbReference type="PANTHER" id="PTHR30329:SF21">
    <property type="entry name" value="LIPOPROTEIN YIAD-RELATED"/>
    <property type="match status" value="1"/>
</dbReference>
<dbReference type="InterPro" id="IPR011659">
    <property type="entry name" value="WD40"/>
</dbReference>
<evidence type="ECO:0000256" key="1">
    <source>
        <dbReference type="ARBA" id="ARBA00004442"/>
    </source>
</evidence>
<proteinExistence type="predicted"/>
<evidence type="ECO:0000256" key="4">
    <source>
        <dbReference type="PROSITE-ProRule" id="PRU00473"/>
    </source>
</evidence>
<dbReference type="OrthoDB" id="1108826at2"/>
<evidence type="ECO:0000256" key="3">
    <source>
        <dbReference type="ARBA" id="ARBA00023237"/>
    </source>
</evidence>
<dbReference type="CDD" id="cd07185">
    <property type="entry name" value="OmpA_C-like"/>
    <property type="match status" value="1"/>
</dbReference>
<dbReference type="PROSITE" id="PS51123">
    <property type="entry name" value="OMPA_2"/>
    <property type="match status" value="1"/>
</dbReference>
<dbReference type="SUPFAM" id="SSF82171">
    <property type="entry name" value="DPP6 N-terminal domain-like"/>
    <property type="match status" value="1"/>
</dbReference>
<dbReference type="EMBL" id="BAZW01000005">
    <property type="protein sequence ID" value="GAO28908.1"/>
    <property type="molecule type" value="Genomic_DNA"/>
</dbReference>
<evidence type="ECO:0000313" key="7">
    <source>
        <dbReference type="Proteomes" id="UP000032900"/>
    </source>
</evidence>
<comment type="subcellular location">
    <subcellularLocation>
        <location evidence="1">Cell outer membrane</location>
    </subcellularLocation>
</comment>
<dbReference type="SUPFAM" id="SSF103088">
    <property type="entry name" value="OmpA-like"/>
    <property type="match status" value="1"/>
</dbReference>
<dbReference type="Pfam" id="PF00691">
    <property type="entry name" value="OmpA"/>
    <property type="match status" value="1"/>
</dbReference>
<dbReference type="GO" id="GO:0009279">
    <property type="term" value="C:cell outer membrane"/>
    <property type="evidence" value="ECO:0007669"/>
    <property type="project" value="UniProtKB-SubCell"/>
</dbReference>
<dbReference type="PANTHER" id="PTHR30329">
    <property type="entry name" value="STATOR ELEMENT OF FLAGELLAR MOTOR COMPLEX"/>
    <property type="match status" value="1"/>
</dbReference>
<dbReference type="AlphaFoldDB" id="A0A0E9LUE8"/>
<dbReference type="InterPro" id="IPR036737">
    <property type="entry name" value="OmpA-like_sf"/>
</dbReference>
<dbReference type="STRING" id="1236989.JCM15548_11048"/>
<reference evidence="6 7" key="1">
    <citation type="journal article" date="2015" name="Microbes Environ.">
        <title>Distribution and evolution of nitrogen fixation genes in the phylum bacteroidetes.</title>
        <authorList>
            <person name="Inoue J."/>
            <person name="Oshima K."/>
            <person name="Suda W."/>
            <person name="Sakamoto M."/>
            <person name="Iino T."/>
            <person name="Noda S."/>
            <person name="Hongoh Y."/>
            <person name="Hattori M."/>
            <person name="Ohkuma M."/>
        </authorList>
    </citation>
    <scope>NUCLEOTIDE SEQUENCE [LARGE SCALE GENOMIC DNA]</scope>
    <source>
        <strain evidence="6">JCM 15548</strain>
    </source>
</reference>
<sequence>MAFIFSFMTYSNAQGNPRISKKELIVLAPSHSQQLIIDHLENGDKYYRKEIYDRAFRHYYQLYGMTSGIPELNYKLGISALLGGHEADAAAYLLRADSSVADDYYYYLGKANQAIYNYGAAKDAFLLHHQSLGTLGQKRFEEEFIQLVNECDYGQYAVRDSLPYFITNMGPAINSYFDEYGAVEHATTNAVYMTGRRPERLPEKPVNRDAFRERLFKAEYKNGDVSEASTVASPSSSWRHVAVAGLDASNDLLFVYQGKDRSGHLRSVKITDKRLRGSKRLKGAVDRKVFQETSISVSDDGDAYFVSNKPGGEGGTDIWYAKRKGKNKYRKAMNVGDRINTPFDERAVHVTPDGKTLYFASNGHSGLGGFDIFKCERQPDASWGDPVNLGYPINSAADDLFYHPTSDSLVALIASNRAGGFGGLDIYEVKKDPRIPFEIWGEVTDIKDGTILPARMTIIDLRENLPVAWAESDSLSGEYYIQMEDVGDYAIQADVTGYKSQRDTLEMPEKRHEKIRRDFQLEKLLFPYTLWGNITNEANGHPVQAQILIKSVDDETLINSGYSSANTGYYSITLADKANVLMEVTAEDFYGKTMQLHKDKMMGDNGELNLALTSSKQVFTLSGVVSDEVSGNSVPAALAAFEPGHMEPVTVAYADSVSGRYTLHLDNRGPFLLELTAEGYFFLNKSLEFLSDSTLLVRNFDMQPMSTGARIVVENILFTTGKATLRAESYAELNKLVRLLLENADVRIEVSGHTDNVGSAALNKRLSRARAQSVKSYLESQGVEAGRIEFEGYGFDRPIAPNETEEGRAANRRVEIEVIE</sequence>
<dbReference type="InterPro" id="IPR006664">
    <property type="entry name" value="OMP_bac"/>
</dbReference>
<dbReference type="Pfam" id="PF07676">
    <property type="entry name" value="PD40"/>
    <property type="match status" value="1"/>
</dbReference>
<gene>
    <name evidence="6" type="ORF">JCM15548_11048</name>
</gene>
<organism evidence="6 7">
    <name type="scientific">Geofilum rubicundum JCM 15548</name>
    <dbReference type="NCBI Taxonomy" id="1236989"/>
    <lineage>
        <taxon>Bacteria</taxon>
        <taxon>Pseudomonadati</taxon>
        <taxon>Bacteroidota</taxon>
        <taxon>Bacteroidia</taxon>
        <taxon>Marinilabiliales</taxon>
        <taxon>Marinilabiliaceae</taxon>
        <taxon>Geofilum</taxon>
    </lineage>
</organism>
<evidence type="ECO:0000313" key="6">
    <source>
        <dbReference type="EMBL" id="GAO28908.1"/>
    </source>
</evidence>
<feature type="domain" description="OmpA-like" evidence="5">
    <location>
        <begin position="705"/>
        <end position="820"/>
    </location>
</feature>
<keyword evidence="7" id="KW-1185">Reference proteome</keyword>
<comment type="caution">
    <text evidence="6">The sequence shown here is derived from an EMBL/GenBank/DDBJ whole genome shotgun (WGS) entry which is preliminary data.</text>
</comment>
<protein>
    <submittedName>
        <fullName evidence="6">Outer membrane protein A</fullName>
    </submittedName>
</protein>
<evidence type="ECO:0000256" key="2">
    <source>
        <dbReference type="ARBA" id="ARBA00023136"/>
    </source>
</evidence>